<gene>
    <name evidence="8" type="ORF">GCA01S_008_00760</name>
</gene>
<dbReference type="AlphaFoldDB" id="A0A023DBU8"/>
<name>A0A023DBU8_9BACL</name>
<dbReference type="EC" id="3.1.3.71" evidence="3"/>
<comment type="cofactor">
    <cofactor evidence="1">
        <name>Mg(2+)</name>
        <dbReference type="ChEBI" id="CHEBI:18420"/>
    </cofactor>
</comment>
<evidence type="ECO:0000256" key="7">
    <source>
        <dbReference type="ARBA" id="ARBA00033711"/>
    </source>
</evidence>
<reference evidence="8 9" key="1">
    <citation type="submission" date="2014-04" db="EMBL/GenBank/DDBJ databases">
        <title>Whole genome shotgun sequence of Geobacillus caldoxylosilyticus NBRC 107762.</title>
        <authorList>
            <person name="Hosoyama A."/>
            <person name="Hosoyama Y."/>
            <person name="Katano-Makiyama Y."/>
            <person name="Tsuchikane K."/>
            <person name="Ohji S."/>
            <person name="Ichikawa N."/>
            <person name="Yamazoe A."/>
            <person name="Fujita N."/>
        </authorList>
    </citation>
    <scope>NUCLEOTIDE SEQUENCE [LARGE SCALE GENOMIC DNA]</scope>
    <source>
        <strain evidence="8 9">NBRC 107762</strain>
    </source>
</reference>
<dbReference type="GO" id="GO:0050532">
    <property type="term" value="F:2-phosphosulfolactate phosphatase activity"/>
    <property type="evidence" value="ECO:0007669"/>
    <property type="project" value="UniProtKB-EC"/>
</dbReference>
<dbReference type="Pfam" id="PF04029">
    <property type="entry name" value="2-ph_phosp"/>
    <property type="match status" value="1"/>
</dbReference>
<evidence type="ECO:0000256" key="3">
    <source>
        <dbReference type="ARBA" id="ARBA00012953"/>
    </source>
</evidence>
<dbReference type="GO" id="GO:0050545">
    <property type="term" value="F:sulfopyruvate decarboxylase activity"/>
    <property type="evidence" value="ECO:0007669"/>
    <property type="project" value="TreeGrafter"/>
</dbReference>
<keyword evidence="9" id="KW-1185">Reference proteome</keyword>
<dbReference type="InterPro" id="IPR005238">
    <property type="entry name" value="ComB-like"/>
</dbReference>
<evidence type="ECO:0000313" key="8">
    <source>
        <dbReference type="EMBL" id="GAJ38830.1"/>
    </source>
</evidence>
<evidence type="ECO:0000256" key="6">
    <source>
        <dbReference type="ARBA" id="ARBA00022842"/>
    </source>
</evidence>
<protein>
    <recommendedName>
        <fullName evidence="4">Probable 2-phosphosulfolactate phosphatase</fullName>
        <ecNumber evidence="3">3.1.3.71</ecNumber>
    </recommendedName>
</protein>
<evidence type="ECO:0000256" key="4">
    <source>
        <dbReference type="ARBA" id="ARBA00021948"/>
    </source>
</evidence>
<dbReference type="OrthoDB" id="4913at2"/>
<dbReference type="PANTHER" id="PTHR37311">
    <property type="entry name" value="2-PHOSPHOSULFOLACTATE PHOSPHATASE-RELATED"/>
    <property type="match status" value="1"/>
</dbReference>
<proteinExistence type="inferred from homology"/>
<dbReference type="Proteomes" id="UP000023561">
    <property type="component" value="Unassembled WGS sequence"/>
</dbReference>
<dbReference type="PANTHER" id="PTHR37311:SF1">
    <property type="entry name" value="2-PHOSPHOSULFOLACTATE PHOSPHATASE-RELATED"/>
    <property type="match status" value="1"/>
</dbReference>
<dbReference type="InterPro" id="IPR036702">
    <property type="entry name" value="ComB-like_sf"/>
</dbReference>
<sequence>MAKVHVVFRKEDIDETALTDGKIAVVFDILLATSTITAALSFGAASVIPVRNAEEAREKSRLLPNGSYELVGEYEGRTIDGFHSPAPLFLQKFCPGKTIILSTTNGTVAIRKAMHANHLYVGSLLNGPALSEHICQRHASETIVAICSGSSGRFCLEDFYGAGYFISCLLQNGVSARDLSDSAMAAWLFYEKYKTENAGKTVLASSRVGQWMTAHGLERDIDYINQHGALSVVPVFEKTGLGGEIHDATRRSFSV</sequence>
<dbReference type="GO" id="GO:0000287">
    <property type="term" value="F:magnesium ion binding"/>
    <property type="evidence" value="ECO:0007669"/>
    <property type="project" value="InterPro"/>
</dbReference>
<dbReference type="GeneID" id="301191951"/>
<evidence type="ECO:0000313" key="9">
    <source>
        <dbReference type="Proteomes" id="UP000023561"/>
    </source>
</evidence>
<keyword evidence="5" id="KW-0378">Hydrolase</keyword>
<comment type="caution">
    <text evidence="8">The sequence shown here is derived from an EMBL/GenBank/DDBJ whole genome shotgun (WGS) entry which is preliminary data.</text>
</comment>
<dbReference type="EMBL" id="BAWO01000008">
    <property type="protein sequence ID" value="GAJ38830.1"/>
    <property type="molecule type" value="Genomic_DNA"/>
</dbReference>
<evidence type="ECO:0000256" key="2">
    <source>
        <dbReference type="ARBA" id="ARBA00009997"/>
    </source>
</evidence>
<evidence type="ECO:0000256" key="1">
    <source>
        <dbReference type="ARBA" id="ARBA00001946"/>
    </source>
</evidence>
<dbReference type="Gene3D" id="3.90.1560.10">
    <property type="entry name" value="ComB-like"/>
    <property type="match status" value="1"/>
</dbReference>
<dbReference type="RefSeq" id="WP_017434606.1">
    <property type="nucleotide sequence ID" value="NZ_BAWO01000008.1"/>
</dbReference>
<comment type="catalytic activity">
    <reaction evidence="7">
        <text>(2R)-O-phospho-3-sulfolactate + H2O = (2R)-3-sulfolactate + phosphate</text>
        <dbReference type="Rhea" id="RHEA:23416"/>
        <dbReference type="ChEBI" id="CHEBI:15377"/>
        <dbReference type="ChEBI" id="CHEBI:15597"/>
        <dbReference type="ChEBI" id="CHEBI:43474"/>
        <dbReference type="ChEBI" id="CHEBI:58738"/>
        <dbReference type="EC" id="3.1.3.71"/>
    </reaction>
</comment>
<organism evidence="8 9">
    <name type="scientific">Parageobacillus caldoxylosilyticus NBRC 107762</name>
    <dbReference type="NCBI Taxonomy" id="1220594"/>
    <lineage>
        <taxon>Bacteria</taxon>
        <taxon>Bacillati</taxon>
        <taxon>Bacillota</taxon>
        <taxon>Bacilli</taxon>
        <taxon>Bacillales</taxon>
        <taxon>Anoxybacillaceae</taxon>
        <taxon>Saccharococcus</taxon>
    </lineage>
</organism>
<accession>A0A023DBU8</accession>
<keyword evidence="6" id="KW-0460">Magnesium</keyword>
<evidence type="ECO:0000256" key="5">
    <source>
        <dbReference type="ARBA" id="ARBA00022801"/>
    </source>
</evidence>
<comment type="similarity">
    <text evidence="2">Belongs to the ComB family.</text>
</comment>
<dbReference type="SUPFAM" id="SSF142823">
    <property type="entry name" value="ComB-like"/>
    <property type="match status" value="1"/>
</dbReference>